<name>A0A0F7JYN6_9GAMM</name>
<evidence type="ECO:0008006" key="4">
    <source>
        <dbReference type="Google" id="ProtNLM"/>
    </source>
</evidence>
<keyword evidence="1" id="KW-0472">Membrane</keyword>
<keyword evidence="3" id="KW-1185">Reference proteome</keyword>
<feature type="transmembrane region" description="Helical" evidence="1">
    <location>
        <begin position="6"/>
        <end position="30"/>
    </location>
</feature>
<evidence type="ECO:0000313" key="2">
    <source>
        <dbReference type="EMBL" id="AKH21451.1"/>
    </source>
</evidence>
<dbReference type="PANTHER" id="PTHR30093:SF47">
    <property type="entry name" value="TYPE IV PILUS NON-CORE MINOR PILIN PILE"/>
    <property type="match status" value="1"/>
</dbReference>
<dbReference type="PATRIC" id="fig|1543721.4.peg.3101"/>
<protein>
    <recommendedName>
        <fullName evidence="4">Prepilin-type N-terminal cleavage/methylation domain-containing protein</fullName>
    </recommendedName>
</protein>
<keyword evidence="1" id="KW-0812">Transmembrane</keyword>
<reference evidence="2 3" key="1">
    <citation type="journal article" date="2015" name="Genome Announc.">
        <title>Complete Genome Sequence of Sedimenticola thiotaurini Strain SIP-G1, a Polyphosphate- and Polyhydroxyalkanoate-Accumulating Sulfur-Oxidizing Gammaproteobacterium Isolated from Salt Marsh Sediments.</title>
        <authorList>
            <person name="Flood B.E."/>
            <person name="Jones D.S."/>
            <person name="Bailey J.V."/>
        </authorList>
    </citation>
    <scope>NUCLEOTIDE SEQUENCE [LARGE SCALE GENOMIC DNA]</scope>
    <source>
        <strain evidence="2 3">SIP-G1</strain>
    </source>
</reference>
<dbReference type="EMBL" id="CP011412">
    <property type="protein sequence ID" value="AKH21451.1"/>
    <property type="molecule type" value="Genomic_DNA"/>
</dbReference>
<accession>A0A0F7JYN6</accession>
<dbReference type="NCBIfam" id="TIGR02532">
    <property type="entry name" value="IV_pilin_GFxxxE"/>
    <property type="match status" value="1"/>
</dbReference>
<evidence type="ECO:0000313" key="3">
    <source>
        <dbReference type="Proteomes" id="UP000034410"/>
    </source>
</evidence>
<dbReference type="InterPro" id="IPR012902">
    <property type="entry name" value="N_methyl_site"/>
</dbReference>
<dbReference type="PROSITE" id="PS00409">
    <property type="entry name" value="PROKAR_NTER_METHYL"/>
    <property type="match status" value="1"/>
</dbReference>
<dbReference type="InterPro" id="IPR031982">
    <property type="entry name" value="PilE-like"/>
</dbReference>
<dbReference type="OrthoDB" id="5296638at2"/>
<dbReference type="AlphaFoldDB" id="A0A0F7JYN6"/>
<dbReference type="RefSeq" id="WP_046860376.1">
    <property type="nucleotide sequence ID" value="NZ_CP011412.1"/>
</dbReference>
<dbReference type="SUPFAM" id="SSF54523">
    <property type="entry name" value="Pili subunits"/>
    <property type="match status" value="1"/>
</dbReference>
<dbReference type="Proteomes" id="UP000034410">
    <property type="component" value="Chromosome"/>
</dbReference>
<keyword evidence="1" id="KW-1133">Transmembrane helix</keyword>
<organism evidence="2 3">
    <name type="scientific">Sedimenticola thiotaurini</name>
    <dbReference type="NCBI Taxonomy" id="1543721"/>
    <lineage>
        <taxon>Bacteria</taxon>
        <taxon>Pseudomonadati</taxon>
        <taxon>Pseudomonadota</taxon>
        <taxon>Gammaproteobacteria</taxon>
        <taxon>Chromatiales</taxon>
        <taxon>Sedimenticolaceae</taxon>
        <taxon>Sedimenticola</taxon>
    </lineage>
</organism>
<dbReference type="Gene3D" id="3.30.700.10">
    <property type="entry name" value="Glycoprotein, Type 4 Pilin"/>
    <property type="match status" value="1"/>
</dbReference>
<dbReference type="GO" id="GO:0043683">
    <property type="term" value="P:type IV pilus assembly"/>
    <property type="evidence" value="ECO:0007669"/>
    <property type="project" value="InterPro"/>
</dbReference>
<dbReference type="PANTHER" id="PTHR30093">
    <property type="entry name" value="GENERAL SECRETION PATHWAY PROTEIN G"/>
    <property type="match status" value="1"/>
</dbReference>
<dbReference type="Pfam" id="PF16732">
    <property type="entry name" value="ComP_DUS"/>
    <property type="match status" value="1"/>
</dbReference>
<proteinExistence type="predicted"/>
<dbReference type="KEGG" id="seds:AAY24_15070"/>
<evidence type="ECO:0000256" key="1">
    <source>
        <dbReference type="SAM" id="Phobius"/>
    </source>
</evidence>
<gene>
    <name evidence="2" type="ORF">AAY24_15070</name>
</gene>
<sequence length="148" mass="15865">MSKQSGFTLIELMITVAIVAILAAIAYPSYTEQVKKGRRADAKAVLSEANQWMHRYYSNNFSFTAGAGVTPLPAGLQESPKDTGDKFYDIVPSLVGGDPQTFLLTATPKGAQAGDGMLTIDNLGNKGWDRNNNGAIDGDEGCWEKSCN</sequence>
<dbReference type="Pfam" id="PF07963">
    <property type="entry name" value="N_methyl"/>
    <property type="match status" value="1"/>
</dbReference>
<dbReference type="InterPro" id="IPR045584">
    <property type="entry name" value="Pilin-like"/>
</dbReference>